<keyword evidence="2" id="KW-1185">Reference proteome</keyword>
<comment type="caution">
    <text evidence="1">The sequence shown here is derived from an EMBL/GenBank/DDBJ whole genome shotgun (WGS) entry which is preliminary data.</text>
</comment>
<dbReference type="Proteomes" id="UP000035062">
    <property type="component" value="Unassembled WGS sequence"/>
</dbReference>
<gene>
    <name evidence="1" type="ORF">AGRI_15480</name>
</gene>
<evidence type="ECO:0000313" key="1">
    <source>
        <dbReference type="EMBL" id="EIW87933.1"/>
    </source>
</evidence>
<proteinExistence type="predicted"/>
<accession>I8U7G0</accession>
<name>I8U7G0_9ALTE</name>
<reference evidence="1 2" key="1">
    <citation type="journal article" date="2012" name="J. Bacteriol.">
        <title>Genome Sequence of Pectin-Degrading Alishewanella agri, Isolated from Landfill Soil.</title>
        <authorList>
            <person name="Kim J."/>
            <person name="Jung J."/>
            <person name="Sung J.S."/>
            <person name="Chun J."/>
            <person name="Park W."/>
        </authorList>
    </citation>
    <scope>NUCLEOTIDE SEQUENCE [LARGE SCALE GENOMIC DNA]</scope>
    <source>
        <strain evidence="1 2">BL06</strain>
    </source>
</reference>
<dbReference type="EMBL" id="AKKU01000026">
    <property type="protein sequence ID" value="EIW87933.1"/>
    <property type="molecule type" value="Genomic_DNA"/>
</dbReference>
<dbReference type="AlphaFoldDB" id="I8U7G0"/>
<sequence>MPDSDYQILQHSPYQTPNYINHFDAPDQFSYYLISLFLREKALAGKVLAKKRAAEAAQLSVT</sequence>
<evidence type="ECO:0000313" key="2">
    <source>
        <dbReference type="Proteomes" id="UP000035062"/>
    </source>
</evidence>
<organism evidence="1 2">
    <name type="scientific">Alishewanella agri BL06</name>
    <dbReference type="NCBI Taxonomy" id="1195246"/>
    <lineage>
        <taxon>Bacteria</taxon>
        <taxon>Pseudomonadati</taxon>
        <taxon>Pseudomonadota</taxon>
        <taxon>Gammaproteobacteria</taxon>
        <taxon>Alteromonadales</taxon>
        <taxon>Alteromonadaceae</taxon>
        <taxon>Alishewanella</taxon>
    </lineage>
</organism>
<protein>
    <submittedName>
        <fullName evidence="1">Uncharacterized protein</fullName>
    </submittedName>
</protein>
<dbReference type="STRING" id="1195246.AGRI_15480"/>